<dbReference type="PROSITE" id="PS51393">
    <property type="entry name" value="LIPOXYGENASE_3"/>
    <property type="match status" value="1"/>
</dbReference>
<dbReference type="InterPro" id="IPR013819">
    <property type="entry name" value="LipOase_C"/>
</dbReference>
<dbReference type="PRINTS" id="PR00087">
    <property type="entry name" value="LIPOXYGENASE"/>
</dbReference>
<dbReference type="InterPro" id="IPR000907">
    <property type="entry name" value="LipOase"/>
</dbReference>
<dbReference type="KEGG" id="amr:AM1_3564"/>
<accession>B0C2A2</accession>
<dbReference type="InterPro" id="IPR020834">
    <property type="entry name" value="LipOase_CS"/>
</dbReference>
<dbReference type="GO" id="GO:0016702">
    <property type="term" value="F:oxidoreductase activity, acting on single donors with incorporation of molecular oxygen, incorporation of two atoms of oxygen"/>
    <property type="evidence" value="ECO:0007669"/>
    <property type="project" value="InterPro"/>
</dbReference>
<dbReference type="PANTHER" id="PTHR11771">
    <property type="entry name" value="LIPOXYGENASE"/>
    <property type="match status" value="1"/>
</dbReference>
<dbReference type="eggNOG" id="COG0753">
    <property type="taxonomic scope" value="Bacteria"/>
</dbReference>
<dbReference type="HOGENOM" id="CLU_004282_3_2_3"/>
<dbReference type="Proteomes" id="UP000000268">
    <property type="component" value="Chromosome"/>
</dbReference>
<feature type="domain" description="Lipoxygenase" evidence="3">
    <location>
        <begin position="193"/>
        <end position="670"/>
    </location>
</feature>
<protein>
    <submittedName>
        <fullName evidence="4">Lipoxygenase</fullName>
    </submittedName>
</protein>
<reference evidence="4 5" key="1">
    <citation type="journal article" date="2008" name="Proc. Natl. Acad. Sci. U.S.A.">
        <title>Niche adaptation and genome expansion in the chlorophyll d-producing cyanobacterium Acaryochloris marina.</title>
        <authorList>
            <person name="Swingley W.D."/>
            <person name="Chen M."/>
            <person name="Cheung P.C."/>
            <person name="Conrad A.L."/>
            <person name="Dejesa L.C."/>
            <person name="Hao J."/>
            <person name="Honchak B.M."/>
            <person name="Karbach L.E."/>
            <person name="Kurdoglu A."/>
            <person name="Lahiri S."/>
            <person name="Mastrian S.D."/>
            <person name="Miyashita H."/>
            <person name="Page L."/>
            <person name="Ramakrishna P."/>
            <person name="Satoh S."/>
            <person name="Sattley W.M."/>
            <person name="Shimada Y."/>
            <person name="Taylor H.L."/>
            <person name="Tomo T."/>
            <person name="Tsuchiya T."/>
            <person name="Wang Z.T."/>
            <person name="Raymond J."/>
            <person name="Mimuro M."/>
            <person name="Blankenship R.E."/>
            <person name="Touchman J.W."/>
        </authorList>
    </citation>
    <scope>NUCLEOTIDE SEQUENCE [LARGE SCALE GENOMIC DNA]</scope>
    <source>
        <strain evidence="5">MBIC 11017</strain>
    </source>
</reference>
<dbReference type="Gene3D" id="3.10.450.60">
    <property type="match status" value="1"/>
</dbReference>
<evidence type="ECO:0000256" key="1">
    <source>
        <dbReference type="ARBA" id="ARBA00022723"/>
    </source>
</evidence>
<dbReference type="GO" id="GO:0034440">
    <property type="term" value="P:lipid oxidation"/>
    <property type="evidence" value="ECO:0007669"/>
    <property type="project" value="InterPro"/>
</dbReference>
<proteinExistence type="predicted"/>
<keyword evidence="2" id="KW-0560">Oxidoreductase</keyword>
<dbReference type="PROSITE" id="PS00081">
    <property type="entry name" value="LIPOXYGENASE_2"/>
    <property type="match status" value="1"/>
</dbReference>
<evidence type="ECO:0000313" key="4">
    <source>
        <dbReference type="EMBL" id="ABW28554.1"/>
    </source>
</evidence>
<sequence length="670" mass="75405">MTHQYSLTGLPTQITPVEIQQDKHQPTLAPTRPNPTQPEPIPAALKAARRKYQYNYSHIAPVAMVDRLPKEELPSRAWWSKLIRTMFKILSNAIVGAHNHHHEHEAEQHASRLIRKTLVDILRQRPEVRWRLIWHLLKTAPTTLLNGLRLSFSDAESLLHSLAAHLEHDLLRILHLNLKEHLAHECGQDRPTSIADFNQQFATIPLPECAEYFQEDEFFAYLRVAGPNPVLLQQVRHLSGDILCSHFPVTNQHYQTVMGEDDSLQIAITEGRLYIADYAILAGAINGNYPDQQKYISAPIALFAVPSADAPCRNLQPIAIQCRQSPGPETPILTPPTDQNPDQKQAWDMAKTCVQVADSNYHEAVTHLGRTHLFISPFVIATHRQLLPSHPVSVLLRPHFEGTLSINNGAQSMLMAPEGGVDTVLAATIDCARVLAVKGVQSYSFNQAMLPQQLRQLGLDNAEALPIHPYRDDALLIWQAIETWVTDYVSLYYPTDDSVQTDAALQAWAQELQAEEGGRVPDFGEDGQLRTQAYLIQALTLIIFTASAQHAAVNFPQGDIMVYTPGMPLAGYQPAPNSTAMSSQDRLNQLPSLHQALNQLELTYLLGQIYHTQLGQYEKSWFSDQRVQAPLHRFQANLLDIETAIAERNRHRPYPYRYLQPSNIPQSINI</sequence>
<evidence type="ECO:0000259" key="3">
    <source>
        <dbReference type="PROSITE" id="PS51393"/>
    </source>
</evidence>
<dbReference type="EMBL" id="CP000828">
    <property type="protein sequence ID" value="ABW28554.1"/>
    <property type="molecule type" value="Genomic_DNA"/>
</dbReference>
<gene>
    <name evidence="4" type="ordered locus">AM1_3564</name>
</gene>
<keyword evidence="5" id="KW-1185">Reference proteome</keyword>
<dbReference type="OrthoDB" id="5912511at2"/>
<organism evidence="4 5">
    <name type="scientific">Acaryochloris marina (strain MBIC 11017)</name>
    <dbReference type="NCBI Taxonomy" id="329726"/>
    <lineage>
        <taxon>Bacteria</taxon>
        <taxon>Bacillati</taxon>
        <taxon>Cyanobacteriota</taxon>
        <taxon>Cyanophyceae</taxon>
        <taxon>Acaryochloridales</taxon>
        <taxon>Acaryochloridaceae</taxon>
        <taxon>Acaryochloris</taxon>
    </lineage>
</organism>
<dbReference type="SUPFAM" id="SSF48484">
    <property type="entry name" value="Lipoxigenase"/>
    <property type="match status" value="1"/>
</dbReference>
<evidence type="ECO:0000313" key="5">
    <source>
        <dbReference type="Proteomes" id="UP000000268"/>
    </source>
</evidence>
<dbReference type="STRING" id="329726.AM1_3564"/>
<dbReference type="Gene3D" id="1.20.245.10">
    <property type="entry name" value="Lipoxygenase-1, Domain 5"/>
    <property type="match status" value="1"/>
</dbReference>
<name>B0C2A2_ACAM1</name>
<evidence type="ECO:0000256" key="2">
    <source>
        <dbReference type="ARBA" id="ARBA00023002"/>
    </source>
</evidence>
<dbReference type="GO" id="GO:0046872">
    <property type="term" value="F:metal ion binding"/>
    <property type="evidence" value="ECO:0007669"/>
    <property type="project" value="UniProtKB-KW"/>
</dbReference>
<dbReference type="InterPro" id="IPR036226">
    <property type="entry name" value="LipOase_C_sf"/>
</dbReference>
<dbReference type="AlphaFoldDB" id="B0C2A2"/>
<dbReference type="Pfam" id="PF00305">
    <property type="entry name" value="Lipoxygenase"/>
    <property type="match status" value="1"/>
</dbReference>
<keyword evidence="1" id="KW-0479">Metal-binding</keyword>
<dbReference type="RefSeq" id="WP_012163949.1">
    <property type="nucleotide sequence ID" value="NC_009925.1"/>
</dbReference>